<reference evidence="2" key="1">
    <citation type="journal article" date="2019" name="PeerJ">
        <title>Genes of the pig, Sus scrofa, reconstructed with EvidentialGene.</title>
        <authorList>
            <person name="Gilbert D.G."/>
        </authorList>
    </citation>
    <scope>NUCLEOTIDE SEQUENCE</scope>
</reference>
<feature type="region of interest" description="Disordered" evidence="1">
    <location>
        <begin position="1"/>
        <end position="127"/>
    </location>
</feature>
<dbReference type="EMBL" id="DQIR01063267">
    <property type="protein sequence ID" value="HDA18743.1"/>
    <property type="molecule type" value="Transcribed_RNA"/>
</dbReference>
<protein>
    <submittedName>
        <fullName evidence="2">Inosine triphosphate pyrophosphatase isoform X2</fullName>
    </submittedName>
</protein>
<organism evidence="2">
    <name type="scientific">Sus scrofa</name>
    <name type="common">Pig</name>
    <dbReference type="NCBI Taxonomy" id="9823"/>
    <lineage>
        <taxon>Eukaryota</taxon>
        <taxon>Metazoa</taxon>
        <taxon>Chordata</taxon>
        <taxon>Craniata</taxon>
        <taxon>Vertebrata</taxon>
        <taxon>Euteleostomi</taxon>
        <taxon>Mammalia</taxon>
        <taxon>Eutheria</taxon>
        <taxon>Laurasiatheria</taxon>
        <taxon>Artiodactyla</taxon>
        <taxon>Suina</taxon>
        <taxon>Suidae</taxon>
        <taxon>Sus</taxon>
    </lineage>
</organism>
<name>A0A480H288_PIG</name>
<dbReference type="EMBL" id="DQIR01054813">
    <property type="protein sequence ID" value="HDA10289.1"/>
    <property type="molecule type" value="Transcribed_RNA"/>
</dbReference>
<dbReference type="AlphaFoldDB" id="A0A480H288"/>
<proteinExistence type="predicted"/>
<feature type="compositionally biased region" description="Polar residues" evidence="1">
    <location>
        <begin position="59"/>
        <end position="68"/>
    </location>
</feature>
<sequence length="127" mass="13455">MVSFGQCSPSRANCSRQLVTPPGSGNSERSIWTRARQTEEVQASRPLIPGQRGPHQPQEESGCQSTLATPAGPGSDGRWCSSQPWASLHTFARIHQAESRGPSQSPGCLEAPQSGPARGNGGRHVNV</sequence>
<feature type="compositionally biased region" description="Polar residues" evidence="1">
    <location>
        <begin position="1"/>
        <end position="30"/>
    </location>
</feature>
<feature type="compositionally biased region" description="Gly residues" evidence="1">
    <location>
        <begin position="118"/>
        <end position="127"/>
    </location>
</feature>
<accession>A0A480H288</accession>
<evidence type="ECO:0000313" key="2">
    <source>
        <dbReference type="EMBL" id="HDA18743.1"/>
    </source>
</evidence>
<evidence type="ECO:0000256" key="1">
    <source>
        <dbReference type="SAM" id="MobiDB-lite"/>
    </source>
</evidence>